<evidence type="ECO:0000313" key="1">
    <source>
        <dbReference type="EMBL" id="PQM39514.1"/>
    </source>
</evidence>
<proteinExistence type="predicted"/>
<comment type="caution">
    <text evidence="1">The sequence shown here is derived from an EMBL/GenBank/DDBJ whole genome shotgun (WGS) entry which is preliminary data.</text>
</comment>
<protein>
    <submittedName>
        <fullName evidence="1">Uncharacterized protein</fullName>
    </submittedName>
</protein>
<organism evidence="1 2">
    <name type="scientific">Prunus yedoensis var. nudiflora</name>
    <dbReference type="NCBI Taxonomy" id="2094558"/>
    <lineage>
        <taxon>Eukaryota</taxon>
        <taxon>Viridiplantae</taxon>
        <taxon>Streptophyta</taxon>
        <taxon>Embryophyta</taxon>
        <taxon>Tracheophyta</taxon>
        <taxon>Spermatophyta</taxon>
        <taxon>Magnoliopsida</taxon>
        <taxon>eudicotyledons</taxon>
        <taxon>Gunneridae</taxon>
        <taxon>Pentapetalae</taxon>
        <taxon>rosids</taxon>
        <taxon>fabids</taxon>
        <taxon>Rosales</taxon>
        <taxon>Rosaceae</taxon>
        <taxon>Amygdaloideae</taxon>
        <taxon>Amygdaleae</taxon>
        <taxon>Prunus</taxon>
    </lineage>
</organism>
<evidence type="ECO:0000313" key="2">
    <source>
        <dbReference type="Proteomes" id="UP000250321"/>
    </source>
</evidence>
<dbReference type="EMBL" id="PJQY01003189">
    <property type="protein sequence ID" value="PQM39514.1"/>
    <property type="molecule type" value="Genomic_DNA"/>
</dbReference>
<reference evidence="1 2" key="1">
    <citation type="submission" date="2018-02" db="EMBL/GenBank/DDBJ databases">
        <title>Draft genome of wild Prunus yedoensis var. nudiflora.</title>
        <authorList>
            <person name="Baek S."/>
            <person name="Kim J.-H."/>
            <person name="Choi K."/>
            <person name="Kim G.-B."/>
            <person name="Cho A."/>
            <person name="Jang H."/>
            <person name="Shin C.-H."/>
            <person name="Yu H.-J."/>
            <person name="Mun J.-H."/>
        </authorList>
    </citation>
    <scope>NUCLEOTIDE SEQUENCE [LARGE SCALE GENOMIC DNA]</scope>
    <source>
        <strain evidence="2">cv. Jeju island</strain>
        <tissue evidence="1">Leaf</tissue>
    </source>
</reference>
<name>A0A314USD2_PRUYE</name>
<dbReference type="STRING" id="2094558.A0A314USD2"/>
<keyword evidence="2" id="KW-1185">Reference proteome</keyword>
<gene>
    <name evidence="1" type="ORF">Pyn_35007</name>
</gene>
<sequence>MGKNKSKDGGKTRSESEHCASTVFASDLPYSFINSLGTQANFFVAIKQATIDLESKPDLKRTSHIFLRSDCCQA</sequence>
<dbReference type="AlphaFoldDB" id="A0A314USD2"/>
<dbReference type="Proteomes" id="UP000250321">
    <property type="component" value="Unassembled WGS sequence"/>
</dbReference>
<accession>A0A314USD2</accession>